<evidence type="ECO:0000313" key="3">
    <source>
        <dbReference type="Proteomes" id="UP001215151"/>
    </source>
</evidence>
<gene>
    <name evidence="2" type="ORF">ONZ51_g2076</name>
</gene>
<dbReference type="EMBL" id="JAPEVG010000031">
    <property type="protein sequence ID" value="KAJ8494848.1"/>
    <property type="molecule type" value="Genomic_DNA"/>
</dbReference>
<accession>A0AAD7U307</accession>
<protein>
    <recommendedName>
        <fullName evidence="4">F-box domain-containing protein</fullName>
    </recommendedName>
</protein>
<dbReference type="AlphaFoldDB" id="A0AAD7U307"/>
<name>A0AAD7U307_9APHY</name>
<reference evidence="2" key="1">
    <citation type="submission" date="2022-11" db="EMBL/GenBank/DDBJ databases">
        <title>Genome Sequence of Cubamyces cubensis.</title>
        <authorList>
            <person name="Buettner E."/>
        </authorList>
    </citation>
    <scope>NUCLEOTIDE SEQUENCE</scope>
    <source>
        <strain evidence="2">MPL-01</strain>
    </source>
</reference>
<keyword evidence="3" id="KW-1185">Reference proteome</keyword>
<dbReference type="SUPFAM" id="SSF52047">
    <property type="entry name" value="RNI-like"/>
    <property type="match status" value="1"/>
</dbReference>
<evidence type="ECO:0008006" key="4">
    <source>
        <dbReference type="Google" id="ProtNLM"/>
    </source>
</evidence>
<organism evidence="2 3">
    <name type="scientific">Trametes cubensis</name>
    <dbReference type="NCBI Taxonomy" id="1111947"/>
    <lineage>
        <taxon>Eukaryota</taxon>
        <taxon>Fungi</taxon>
        <taxon>Dikarya</taxon>
        <taxon>Basidiomycota</taxon>
        <taxon>Agaricomycotina</taxon>
        <taxon>Agaricomycetes</taxon>
        <taxon>Polyporales</taxon>
        <taxon>Polyporaceae</taxon>
        <taxon>Trametes</taxon>
    </lineage>
</organism>
<evidence type="ECO:0000313" key="2">
    <source>
        <dbReference type="EMBL" id="KAJ8494848.1"/>
    </source>
</evidence>
<evidence type="ECO:0000256" key="1">
    <source>
        <dbReference type="SAM" id="MobiDB-lite"/>
    </source>
</evidence>
<dbReference type="Proteomes" id="UP001215151">
    <property type="component" value="Unassembled WGS sequence"/>
</dbReference>
<feature type="region of interest" description="Disordered" evidence="1">
    <location>
        <begin position="88"/>
        <end position="109"/>
    </location>
</feature>
<feature type="compositionally biased region" description="Acidic residues" evidence="1">
    <location>
        <begin position="421"/>
        <end position="436"/>
    </location>
</feature>
<dbReference type="InterPro" id="IPR032675">
    <property type="entry name" value="LRR_dom_sf"/>
</dbReference>
<feature type="compositionally biased region" description="Acidic residues" evidence="1">
    <location>
        <begin position="88"/>
        <end position="99"/>
    </location>
</feature>
<sequence length="539" mass="60595">MMEQPSPRLSLTIFLELFHRIPQQSDILLLMRTSKALLKLGENELVGRGVTVKSDAQVRSFCDFVLRGSASRAIRLRRLSLEFRYDPEDEQCSDDDGEYDGAYPSGPPPPSKATCGLLLEVLRRATNLEDLRIDSCEELLQRQTAIQDAVAALKRLRRLQVSSIGILTDDLLKKMESSLTELDLRCYSEEIEVPDELLSMVGRHRETLEKLSGWYCGLGSFTQQYPRVRALALRAFYELDAAVIYQAFPNLQYLELTAPRELDEIEDVRVENRQRTIDSLLPSLQYLCGSVNTLYALGSLLRVKKLEVDYISSRQECLTRLRSVITESHPSQVILQVGYYEWNAQFSVTTTSELLPDESASDITHLVLDMSVKALRGSSAELVSGLLKLLRKSGITFLVFRIDDDVESEELDPPKAKVQEAEDMSEEDDTDEAEDDSAWRPALQEKRAEQAKADRKTETILEAFAQPHQEGLVRDFAAAASSLKHIVLKIKAHGATYWEVERESSSVTLKELDANVGEELIHAEGLAPNDRSSGLEGIP</sequence>
<feature type="compositionally biased region" description="Basic and acidic residues" evidence="1">
    <location>
        <begin position="443"/>
        <end position="454"/>
    </location>
</feature>
<proteinExistence type="predicted"/>
<dbReference type="Gene3D" id="3.80.10.10">
    <property type="entry name" value="Ribonuclease Inhibitor"/>
    <property type="match status" value="1"/>
</dbReference>
<feature type="region of interest" description="Disordered" evidence="1">
    <location>
        <begin position="410"/>
        <end position="454"/>
    </location>
</feature>
<comment type="caution">
    <text evidence="2">The sequence shown here is derived from an EMBL/GenBank/DDBJ whole genome shotgun (WGS) entry which is preliminary data.</text>
</comment>